<sequence>MQANKVCIYGQILLLDLIERLEPHCQLIQSNTDGVLVRMPDGNDPDEWFDLIDDIAFEWEQRTSLTLEFQEFKEVYQKDVNNYVIIPDGELFDEKGKPRWKSKGAYVKKLSPLDYDLPIINKALVDYMVRGIPIEQTINDCDDLKEFQLVTKISGKYTHIQHGDKRLKEKCIRVFASTDTRDAGVQKVHGKTLRPAKMPNSPLHCFMYNDDVNGVKVPAKLDKSWYIALANKRLGDFGI</sequence>
<dbReference type="AlphaFoldDB" id="A0A645C582"/>
<evidence type="ECO:0000313" key="1">
    <source>
        <dbReference type="EMBL" id="MPM72930.1"/>
    </source>
</evidence>
<gene>
    <name evidence="1" type="ORF">SDC9_119906</name>
</gene>
<name>A0A645C582_9ZZZZ</name>
<accession>A0A645C582</accession>
<comment type="caution">
    <text evidence="1">The sequence shown here is derived from an EMBL/GenBank/DDBJ whole genome shotgun (WGS) entry which is preliminary data.</text>
</comment>
<proteinExistence type="predicted"/>
<organism evidence="1">
    <name type="scientific">bioreactor metagenome</name>
    <dbReference type="NCBI Taxonomy" id="1076179"/>
    <lineage>
        <taxon>unclassified sequences</taxon>
        <taxon>metagenomes</taxon>
        <taxon>ecological metagenomes</taxon>
    </lineage>
</organism>
<dbReference type="EMBL" id="VSSQ01025047">
    <property type="protein sequence ID" value="MPM72930.1"/>
    <property type="molecule type" value="Genomic_DNA"/>
</dbReference>
<reference evidence="1" key="1">
    <citation type="submission" date="2019-08" db="EMBL/GenBank/DDBJ databases">
        <authorList>
            <person name="Kucharzyk K."/>
            <person name="Murdoch R.W."/>
            <person name="Higgins S."/>
            <person name="Loffler F."/>
        </authorList>
    </citation>
    <scope>NUCLEOTIDE SEQUENCE</scope>
</reference>
<protein>
    <submittedName>
        <fullName evidence="1">Uncharacterized protein</fullName>
    </submittedName>
</protein>
<dbReference type="InterPro" id="IPR043502">
    <property type="entry name" value="DNA/RNA_pol_sf"/>
</dbReference>
<dbReference type="SUPFAM" id="SSF56672">
    <property type="entry name" value="DNA/RNA polymerases"/>
    <property type="match status" value="1"/>
</dbReference>